<evidence type="ECO:0000256" key="3">
    <source>
        <dbReference type="ARBA" id="ARBA00022553"/>
    </source>
</evidence>
<dbReference type="InterPro" id="IPR001789">
    <property type="entry name" value="Sig_transdc_resp-reg_receiver"/>
</dbReference>
<dbReference type="Pfam" id="PF00512">
    <property type="entry name" value="HisKA"/>
    <property type="match status" value="1"/>
</dbReference>
<dbReference type="InterPro" id="IPR036890">
    <property type="entry name" value="HATPase_C_sf"/>
</dbReference>
<dbReference type="InterPro" id="IPR011006">
    <property type="entry name" value="CheY-like_superfamily"/>
</dbReference>
<comment type="catalytic activity">
    <reaction evidence="1">
        <text>ATP + protein L-histidine = ADP + protein N-phospho-L-histidine.</text>
        <dbReference type="EC" id="2.7.13.3"/>
    </reaction>
</comment>
<accession>A0A6M0CR89</accession>
<dbReference type="InterPro" id="IPR005467">
    <property type="entry name" value="His_kinase_dom"/>
</dbReference>
<dbReference type="PROSITE" id="PS50109">
    <property type="entry name" value="HIS_KIN"/>
    <property type="match status" value="1"/>
</dbReference>
<dbReference type="RefSeq" id="WP_164033047.1">
    <property type="nucleotide sequence ID" value="NZ_JAABOQ010000005.1"/>
</dbReference>
<evidence type="ECO:0000259" key="7">
    <source>
        <dbReference type="PROSITE" id="PS50110"/>
    </source>
</evidence>
<dbReference type="AlphaFoldDB" id="A0A6M0CR89"/>
<dbReference type="Proteomes" id="UP000474296">
    <property type="component" value="Unassembled WGS sequence"/>
</dbReference>
<evidence type="ECO:0000313" key="9">
    <source>
        <dbReference type="Proteomes" id="UP000474296"/>
    </source>
</evidence>
<dbReference type="InterPro" id="IPR019734">
    <property type="entry name" value="TPR_rpt"/>
</dbReference>
<dbReference type="EMBL" id="JAABOQ010000005">
    <property type="protein sequence ID" value="NER18379.1"/>
    <property type="molecule type" value="Genomic_DNA"/>
</dbReference>
<feature type="domain" description="Response regulatory" evidence="7">
    <location>
        <begin position="612"/>
        <end position="726"/>
    </location>
</feature>
<dbReference type="InterPro" id="IPR003594">
    <property type="entry name" value="HATPase_dom"/>
</dbReference>
<protein>
    <recommendedName>
        <fullName evidence="2">histidine kinase</fullName>
        <ecNumber evidence="2">2.7.13.3</ecNumber>
    </recommendedName>
</protein>
<feature type="modified residue" description="4-aspartylphosphate" evidence="4">
    <location>
        <position position="661"/>
    </location>
</feature>
<dbReference type="PRINTS" id="PR00344">
    <property type="entry name" value="BCTRLSENSOR"/>
</dbReference>
<dbReference type="InterPro" id="IPR003661">
    <property type="entry name" value="HisK_dim/P_dom"/>
</dbReference>
<evidence type="ECO:0000256" key="5">
    <source>
        <dbReference type="SAM" id="Coils"/>
    </source>
</evidence>
<dbReference type="Gene3D" id="3.40.50.2300">
    <property type="match status" value="1"/>
</dbReference>
<dbReference type="SMART" id="SM00448">
    <property type="entry name" value="REC"/>
    <property type="match status" value="1"/>
</dbReference>
<reference evidence="8 9" key="1">
    <citation type="submission" date="2020-01" db="EMBL/GenBank/DDBJ databases">
        <title>Spongiivirga citrea KCTC 32990T.</title>
        <authorList>
            <person name="Wang G."/>
        </authorList>
    </citation>
    <scope>NUCLEOTIDE SEQUENCE [LARGE SCALE GENOMIC DNA]</scope>
    <source>
        <strain evidence="8 9">KCTC 32990</strain>
    </source>
</reference>
<dbReference type="CDD" id="cd16922">
    <property type="entry name" value="HATPase_EvgS-ArcB-TorS-like"/>
    <property type="match status" value="1"/>
</dbReference>
<dbReference type="SUPFAM" id="SSF55874">
    <property type="entry name" value="ATPase domain of HSP90 chaperone/DNA topoisomerase II/histidine kinase"/>
    <property type="match status" value="1"/>
</dbReference>
<dbReference type="InterPro" id="IPR036097">
    <property type="entry name" value="HisK_dim/P_sf"/>
</dbReference>
<dbReference type="InterPro" id="IPR004358">
    <property type="entry name" value="Sig_transdc_His_kin-like_C"/>
</dbReference>
<evidence type="ECO:0000256" key="2">
    <source>
        <dbReference type="ARBA" id="ARBA00012438"/>
    </source>
</evidence>
<dbReference type="Gene3D" id="1.10.287.130">
    <property type="match status" value="1"/>
</dbReference>
<evidence type="ECO:0000259" key="6">
    <source>
        <dbReference type="PROSITE" id="PS50109"/>
    </source>
</evidence>
<dbReference type="Pfam" id="PF02518">
    <property type="entry name" value="HATPase_c"/>
    <property type="match status" value="1"/>
</dbReference>
<name>A0A6M0CR89_9FLAO</name>
<feature type="coiled-coil region" evidence="5">
    <location>
        <begin position="36"/>
        <end position="63"/>
    </location>
</feature>
<evidence type="ECO:0000256" key="1">
    <source>
        <dbReference type="ARBA" id="ARBA00000085"/>
    </source>
</evidence>
<organism evidence="8 9">
    <name type="scientific">Spongiivirga citrea</name>
    <dbReference type="NCBI Taxonomy" id="1481457"/>
    <lineage>
        <taxon>Bacteria</taxon>
        <taxon>Pseudomonadati</taxon>
        <taxon>Bacteroidota</taxon>
        <taxon>Flavobacteriia</taxon>
        <taxon>Flavobacteriales</taxon>
        <taxon>Flavobacteriaceae</taxon>
        <taxon>Spongiivirga</taxon>
    </lineage>
</organism>
<gene>
    <name evidence="8" type="ORF">GWK10_14245</name>
</gene>
<feature type="domain" description="Histidine kinase" evidence="6">
    <location>
        <begin position="359"/>
        <end position="580"/>
    </location>
</feature>
<dbReference type="SMART" id="SM00387">
    <property type="entry name" value="HATPase_c"/>
    <property type="match status" value="1"/>
</dbReference>
<dbReference type="PANTHER" id="PTHR45339:SF5">
    <property type="entry name" value="HISTIDINE KINASE"/>
    <property type="match status" value="1"/>
</dbReference>
<dbReference type="GO" id="GO:0000155">
    <property type="term" value="F:phosphorelay sensor kinase activity"/>
    <property type="evidence" value="ECO:0007669"/>
    <property type="project" value="InterPro"/>
</dbReference>
<keyword evidence="5" id="KW-0175">Coiled coil</keyword>
<dbReference type="SMART" id="SM00028">
    <property type="entry name" value="TPR"/>
    <property type="match status" value="3"/>
</dbReference>
<evidence type="ECO:0000313" key="8">
    <source>
        <dbReference type="EMBL" id="NER18379.1"/>
    </source>
</evidence>
<sequence length="731" mass="82122">MSLLSYSLGLSQEVTVADSIDVLIQNAYELKNQSYDSKAFRAIDQAKEQAERANDELRLAICYNLYASLYLTYDENLNKVPDLLQVASDLLFKVKDKGNLIINDRLWAEYYLKLGKYEQADTYIEDAATHIANDSLTDFLGGVKLARGQYYLEKQEYDETIETLKNALPIIDPYEGGFLNALAHVSMASAYNALKKTGEAEQHAKKALQMASRDADYPLIKIEANKLLGDIAKTQNNLVDAVFFLEKHYSLKDSILTIEKAQAVNRAANRSALDLADTQLKQKDEELEKSKETTDRQNMTIILSSALLIIISLLTISLYRNNVIKIKTNKLLLKKNSELVLAKDEAEAALKAKANFLSTVSHELRTPLYAVTGLTRLLMEEDPKEHQKEYLKSLKFSGDYLLALINDILQLNKMEAQKLTVYQEDISLREVVKEVSDSMAQTSTQNRNKITINIDDAVPEFVVGDKIKLSQVLINLVGNALKFTKDGEVQVNLKYLEEGKRSHTIYFEVRDDGIGISEEKQKTIFESFSQGSKQINRKYGGTGLGLSIVKSLLELVNSNINLESELGKGSAFSFSIKFKKSKKQTVTATPKIEFKPSINPASIDNESYQGMHILLVEDNKINQVITKKMITKKGMTCDIANNGFEAIDLIKANHYELVLMDIHMPGMGGVEATTKVREFNKELPIIALTAVAIDENMEEFMDVGFSDVISKPFKPEDFYRSVNTFLIKDVS</sequence>
<dbReference type="CDD" id="cd00082">
    <property type="entry name" value="HisKA"/>
    <property type="match status" value="1"/>
</dbReference>
<proteinExistence type="predicted"/>
<dbReference type="Pfam" id="PF00072">
    <property type="entry name" value="Response_reg"/>
    <property type="match status" value="1"/>
</dbReference>
<dbReference type="Gene3D" id="1.25.40.10">
    <property type="entry name" value="Tetratricopeptide repeat domain"/>
    <property type="match status" value="1"/>
</dbReference>
<keyword evidence="9" id="KW-1185">Reference proteome</keyword>
<dbReference type="FunFam" id="3.30.565.10:FF:000010">
    <property type="entry name" value="Sensor histidine kinase RcsC"/>
    <property type="match status" value="1"/>
</dbReference>
<dbReference type="EC" id="2.7.13.3" evidence="2"/>
<dbReference type="CDD" id="cd17546">
    <property type="entry name" value="REC_hyHK_CKI1_RcsC-like"/>
    <property type="match status" value="1"/>
</dbReference>
<dbReference type="SUPFAM" id="SSF52172">
    <property type="entry name" value="CheY-like"/>
    <property type="match status" value="1"/>
</dbReference>
<dbReference type="SMART" id="SM00388">
    <property type="entry name" value="HisKA"/>
    <property type="match status" value="1"/>
</dbReference>
<dbReference type="PROSITE" id="PS50110">
    <property type="entry name" value="RESPONSE_REGULATORY"/>
    <property type="match status" value="1"/>
</dbReference>
<dbReference type="SUPFAM" id="SSF48452">
    <property type="entry name" value="TPR-like"/>
    <property type="match status" value="1"/>
</dbReference>
<dbReference type="PANTHER" id="PTHR45339">
    <property type="entry name" value="HYBRID SIGNAL TRANSDUCTION HISTIDINE KINASE J"/>
    <property type="match status" value="1"/>
</dbReference>
<dbReference type="InterPro" id="IPR011990">
    <property type="entry name" value="TPR-like_helical_dom_sf"/>
</dbReference>
<dbReference type="Gene3D" id="3.30.565.10">
    <property type="entry name" value="Histidine kinase-like ATPase, C-terminal domain"/>
    <property type="match status" value="1"/>
</dbReference>
<keyword evidence="3 4" id="KW-0597">Phosphoprotein</keyword>
<evidence type="ECO:0000256" key="4">
    <source>
        <dbReference type="PROSITE-ProRule" id="PRU00169"/>
    </source>
</evidence>
<comment type="caution">
    <text evidence="8">The sequence shown here is derived from an EMBL/GenBank/DDBJ whole genome shotgun (WGS) entry which is preliminary data.</text>
</comment>
<dbReference type="SUPFAM" id="SSF47384">
    <property type="entry name" value="Homodimeric domain of signal transducing histidine kinase"/>
    <property type="match status" value="1"/>
</dbReference>